<feature type="transmembrane region" description="Helical" evidence="1">
    <location>
        <begin position="327"/>
        <end position="348"/>
    </location>
</feature>
<sequence>MSADYNRIITSKDQQHLNVLRNQAQTLKNIQSDLDSVRHKTEQSISDSEALLQSLGIAIPTTANRQPHKKPPVATNLQVRDWEDILSDAELGTSDNAVFLDILNVEEIQTVERKISGLRAEFLNVHRLDKLDWAICGVAGILAAIIDVFLVKMPKHPGFLGGKGSQGGALSNFVREKIQAGLTPDQIKQLERDNWAPFDASHSGSLGEKVAGLGARTHRYQSLGHDPILGFIVGTMDILKGQFTAVDKYGKIIVQNIDTTGKDTVGMNIFEALARVFGHMKSDVATSAGLPVPLMPLFQFMQFGRIGEQEYTIGEMSRIMYRQGYNFTHFLSMSIPVIMIEVIVRLCYFAKRMYEGHGFLESIPFSTNPSKNPKLQTMLFSAHLIATSVNAGKVAVTKNPLAINYPQWTAFFKYGFQHIKWVAYEKEQEMLKHVQKDIDQSWEQINAMLETSWGLISNKPIITL</sequence>
<keyword evidence="1" id="KW-0472">Membrane</keyword>
<evidence type="ECO:0000313" key="3">
    <source>
        <dbReference type="Proteomes" id="UP001141950"/>
    </source>
</evidence>
<name>A0A9X2MWH5_9BACL</name>
<comment type="caution">
    <text evidence="2">The sequence shown here is derived from an EMBL/GenBank/DDBJ whole genome shotgun (WGS) entry which is preliminary data.</text>
</comment>
<keyword evidence="1" id="KW-0812">Transmembrane</keyword>
<organism evidence="2 3">
    <name type="scientific">Paenibacillus soyae</name>
    <dbReference type="NCBI Taxonomy" id="2969249"/>
    <lineage>
        <taxon>Bacteria</taxon>
        <taxon>Bacillati</taxon>
        <taxon>Bacillota</taxon>
        <taxon>Bacilli</taxon>
        <taxon>Bacillales</taxon>
        <taxon>Paenibacillaceae</taxon>
        <taxon>Paenibacillus</taxon>
    </lineage>
</organism>
<dbReference type="RefSeq" id="WP_257452453.1">
    <property type="nucleotide sequence ID" value="NZ_JANIPJ010000032.1"/>
</dbReference>
<dbReference type="AlphaFoldDB" id="A0A9X2MWH5"/>
<evidence type="ECO:0000313" key="2">
    <source>
        <dbReference type="EMBL" id="MCR2807715.1"/>
    </source>
</evidence>
<dbReference type="Proteomes" id="UP001141950">
    <property type="component" value="Unassembled WGS sequence"/>
</dbReference>
<keyword evidence="1" id="KW-1133">Transmembrane helix</keyword>
<accession>A0A9X2MWH5</accession>
<evidence type="ECO:0000256" key="1">
    <source>
        <dbReference type="SAM" id="Phobius"/>
    </source>
</evidence>
<proteinExistence type="predicted"/>
<dbReference type="EMBL" id="JANIPJ010000032">
    <property type="protein sequence ID" value="MCR2807715.1"/>
    <property type="molecule type" value="Genomic_DNA"/>
</dbReference>
<reference evidence="2" key="1">
    <citation type="submission" date="2022-08" db="EMBL/GenBank/DDBJ databases">
        <title>The genomic sequence of strain Paenibacillus sp. SCIV0701.</title>
        <authorList>
            <person name="Zhao H."/>
        </authorList>
    </citation>
    <scope>NUCLEOTIDE SEQUENCE</scope>
    <source>
        <strain evidence="2">SCIV0701</strain>
    </source>
</reference>
<protein>
    <submittedName>
        <fullName evidence="2">Uncharacterized protein</fullName>
    </submittedName>
</protein>
<gene>
    <name evidence="2" type="ORF">NQZ67_27870</name>
</gene>
<keyword evidence="3" id="KW-1185">Reference proteome</keyword>